<dbReference type="Pfam" id="PF03577">
    <property type="entry name" value="Peptidase_C69"/>
    <property type="match status" value="1"/>
</dbReference>
<dbReference type="EMBL" id="JACLYU010000002">
    <property type="protein sequence ID" value="MBM6699180.1"/>
    <property type="molecule type" value="Genomic_DNA"/>
</dbReference>
<comment type="catalytic activity">
    <reaction evidence="1">
        <text>an L-aminoacyl-L-amino acid + H2O = 2 an L-alpha-amino acid</text>
        <dbReference type="Rhea" id="RHEA:48940"/>
        <dbReference type="ChEBI" id="CHEBI:15377"/>
        <dbReference type="ChEBI" id="CHEBI:59869"/>
        <dbReference type="ChEBI" id="CHEBI:77460"/>
        <dbReference type="EC" id="3.4.13.19"/>
    </reaction>
</comment>
<dbReference type="Gene3D" id="3.60.60.10">
    <property type="entry name" value="Penicillin V Acylase, Chain A"/>
    <property type="match status" value="1"/>
</dbReference>
<dbReference type="AlphaFoldDB" id="A0A938WX42"/>
<dbReference type="PANTHER" id="PTHR12994:SF17">
    <property type="entry name" value="LD30995P"/>
    <property type="match status" value="1"/>
</dbReference>
<dbReference type="GO" id="GO:0070004">
    <property type="term" value="F:cysteine-type exopeptidase activity"/>
    <property type="evidence" value="ECO:0007669"/>
    <property type="project" value="InterPro"/>
</dbReference>
<evidence type="ECO:0000256" key="5">
    <source>
        <dbReference type="ARBA" id="ARBA00022997"/>
    </source>
</evidence>
<dbReference type="RefSeq" id="WP_204467687.1">
    <property type="nucleotide sequence ID" value="NZ_JACLYU010000002.1"/>
</dbReference>
<evidence type="ECO:0000256" key="1">
    <source>
        <dbReference type="ARBA" id="ARBA00001670"/>
    </source>
</evidence>
<name>A0A938WX42_9BIFI</name>
<reference evidence="7" key="1">
    <citation type="submission" date="2020-08" db="EMBL/GenBank/DDBJ databases">
        <authorList>
            <person name="Cejkova D."/>
            <person name="Kubasova T."/>
            <person name="Jahodarova E."/>
            <person name="Rychlik I."/>
        </authorList>
    </citation>
    <scope>NUCLEOTIDE SEQUENCE</scope>
    <source>
        <strain evidence="7">An836</strain>
    </source>
</reference>
<organism evidence="7 8">
    <name type="scientific">Bifidobacterium pullorum subsp. saeculare</name>
    <dbReference type="NCBI Taxonomy" id="78257"/>
    <lineage>
        <taxon>Bacteria</taxon>
        <taxon>Bacillati</taxon>
        <taxon>Actinomycetota</taxon>
        <taxon>Actinomycetes</taxon>
        <taxon>Bifidobacteriales</taxon>
        <taxon>Bifidobacteriaceae</taxon>
        <taxon>Bifidobacterium</taxon>
    </lineage>
</organism>
<dbReference type="Proteomes" id="UP000718821">
    <property type="component" value="Unassembled WGS sequence"/>
</dbReference>
<keyword evidence="4 6" id="KW-0378">Hydrolase</keyword>
<evidence type="ECO:0000256" key="6">
    <source>
        <dbReference type="RuleBase" id="RU364089"/>
    </source>
</evidence>
<comment type="caution">
    <text evidence="7">The sequence shown here is derived from an EMBL/GenBank/DDBJ whole genome shotgun (WGS) entry which is preliminary data.</text>
</comment>
<evidence type="ECO:0000313" key="7">
    <source>
        <dbReference type="EMBL" id="MBM6699180.1"/>
    </source>
</evidence>
<evidence type="ECO:0000256" key="2">
    <source>
        <dbReference type="ARBA" id="ARBA00007225"/>
    </source>
</evidence>
<evidence type="ECO:0000256" key="3">
    <source>
        <dbReference type="ARBA" id="ARBA00022670"/>
    </source>
</evidence>
<dbReference type="InterPro" id="IPR047804">
    <property type="entry name" value="C69_dipept_A-like"/>
</dbReference>
<dbReference type="InterPro" id="IPR005322">
    <property type="entry name" value="Peptidase_C69"/>
</dbReference>
<dbReference type="EC" id="3.4.-.-" evidence="6"/>
<reference evidence="7" key="2">
    <citation type="journal article" date="2021" name="Sci. Rep.">
        <title>The distribution of antibiotic resistance genes in chicken gut microbiota commensals.</title>
        <authorList>
            <person name="Juricova H."/>
            <person name="Matiasovicova J."/>
            <person name="Kubasova T."/>
            <person name="Cejkova D."/>
            <person name="Rychlik I."/>
        </authorList>
    </citation>
    <scope>NUCLEOTIDE SEQUENCE</scope>
    <source>
        <strain evidence="7">An836</strain>
    </source>
</reference>
<gene>
    <name evidence="7" type="ORF">H7U32_02315</name>
</gene>
<evidence type="ECO:0000313" key="8">
    <source>
        <dbReference type="Proteomes" id="UP000718821"/>
    </source>
</evidence>
<keyword evidence="5 6" id="KW-0224">Dipeptidase</keyword>
<protein>
    <recommendedName>
        <fullName evidence="6">Dipeptidase</fullName>
        <ecNumber evidence="6">3.4.-.-</ecNumber>
    </recommendedName>
</protein>
<keyword evidence="8" id="KW-1185">Reference proteome</keyword>
<evidence type="ECO:0000256" key="4">
    <source>
        <dbReference type="ARBA" id="ARBA00022801"/>
    </source>
</evidence>
<dbReference type="PANTHER" id="PTHR12994">
    <property type="entry name" value="SECERNIN"/>
    <property type="match status" value="1"/>
</dbReference>
<comment type="similarity">
    <text evidence="2 6">Belongs to the peptidase C69 family.</text>
</comment>
<dbReference type="GO" id="GO:0016805">
    <property type="term" value="F:dipeptidase activity"/>
    <property type="evidence" value="ECO:0007669"/>
    <property type="project" value="UniProtKB-KW"/>
</dbReference>
<dbReference type="NCBIfam" id="NF033678">
    <property type="entry name" value="C69_fam_dipept"/>
    <property type="match status" value="1"/>
</dbReference>
<accession>A0A938WX42</accession>
<keyword evidence="3 6" id="KW-0645">Protease</keyword>
<proteinExistence type="inferred from homology"/>
<dbReference type="GO" id="GO:0006508">
    <property type="term" value="P:proteolysis"/>
    <property type="evidence" value="ECO:0007669"/>
    <property type="project" value="UniProtKB-KW"/>
</dbReference>
<sequence>MPCTTILVGRNASYDGSTLVARNDDSGSGRYDPKRFVAVNPADQPRHYRAEISHIEIDLPDDPCRYAIVPNALPGRGVLAEAGANIHNVAMSATETIAVNERVLGADPMVELMPAVGTPGEPGYRPEAPGGIGEEDFISLVLPYVATAREGVLRLGALLEEHGTYEANGIAISDADEIWYVETIGGHHWIARRVPDDCYAAIPNQLGLDDFDLDDALGEGREHLCSADLREFIRDFDLDVTMDAAGPGFGAAPAGEGPRRFNPRALFGTRTEKDHIYNTPRAWYMHRYLNPSEDWDSPQAAYHPESDDLPWCRRPERKVSIEDIDALMSSHFEGTSYDPYGRKGDERTRRMYRPIGINRTGHLVALQVRGRVPEPLRSVMWIAYGSQPHTALAPFYANVTGTPEYLSNTGAEVSTESLYWTNRIVAALADAHHTDNSNAIEHYREDVLAHGHAHMHATDRAVAADAAGSGAAAMDATAPALERANEAMASWLKARTSKLLGEVLYTTSNLMRNAFRMSDR</sequence>